<dbReference type="Proteomes" id="UP001183410">
    <property type="component" value="Unassembled WGS sequence"/>
</dbReference>
<feature type="transmembrane region" description="Helical" evidence="9">
    <location>
        <begin position="515"/>
        <end position="536"/>
    </location>
</feature>
<dbReference type="PANTHER" id="PTHR30081">
    <property type="entry name" value="PROTEIN-EXPORT MEMBRANE PROTEIN SEC"/>
    <property type="match status" value="1"/>
</dbReference>
<feature type="compositionally biased region" description="Acidic residues" evidence="10">
    <location>
        <begin position="155"/>
        <end position="218"/>
    </location>
</feature>
<comment type="subcellular location">
    <subcellularLocation>
        <location evidence="1 9">Cell membrane</location>
        <topology evidence="1 9">Multi-pass membrane protein</topology>
    </subcellularLocation>
</comment>
<organism evidence="14 15">
    <name type="scientific">Streptomyces chisholmiae</name>
    <dbReference type="NCBI Taxonomy" id="3075540"/>
    <lineage>
        <taxon>Bacteria</taxon>
        <taxon>Bacillati</taxon>
        <taxon>Actinomycetota</taxon>
        <taxon>Actinomycetes</taxon>
        <taxon>Kitasatosporales</taxon>
        <taxon>Streptomycetaceae</taxon>
        <taxon>Streptomyces</taxon>
    </lineage>
</organism>
<sequence length="659" mass="68734">MATPKKDLRSSRKRDLGSRGQGKPGRALALILLIVIALTAGMFASGHTTPRLGIDLAGGTSITLTARPDADDADAVNATNLNTAVSIIERRVNGLGVQEAEVQTQGAENIIVNIPKGTDEEAAREQVGTTAQLGFRPVLSVAGAAPVQEQPAPEDGAEEGTEEGADEGTGEEGAEEEGAGEEGAGDGTEESTDEPAEGETEGTEEQPAEEPTDGESGDGTETQGARAPTALDEGGLSPASYRTADADEETPEEETPAEDGTEEPAEDGTEEPTEEPAEGNTGDPAADAAALQASLAALDCTTDESRLEASRAAAEAKDEDTVVACDTDGLYKYALGPVAVPGTDVSDANAMYDTQLGQGWIVQMEFNSAGAEKFADITSQLSTQAQPQNQFAIALDGEVVSAPSVRERLGGGRAEISGSFDQESSEELANILKYGALPLSFEESSVSTVSPMLGGEQLRAGLIAGGIGMLLVVLYMLVYYRGLSAIAIVSLLVSGALTYSIMSLLGPAIGFALNLPAVCGAIVAIGITADSFIVYFERIRDEIREGRTLRPAVERAWPRARRTILVSDFVSFLAAAVLFVVSVGKVQGFAFTLGLTTLLDVLVVFLFTKPLMTLVARRKFFSSGHPWSGLDPKRLGAPPPLRRAGRRPAPVVPSDPQEA</sequence>
<evidence type="ECO:0000259" key="11">
    <source>
        <dbReference type="Pfam" id="PF02355"/>
    </source>
</evidence>
<comment type="caution">
    <text evidence="9">Lacks conserved residue(s) required for the propagation of feature annotation.</text>
</comment>
<dbReference type="Gene3D" id="3.30.70.3220">
    <property type="match status" value="1"/>
</dbReference>
<protein>
    <recommendedName>
        <fullName evidence="9">Protein translocase subunit SecD</fullName>
    </recommendedName>
</protein>
<comment type="function">
    <text evidence="9">Part of the Sec protein translocase complex. Interacts with the SecYEG preprotein conducting channel. SecDF uses the proton motive force (PMF) to complete protein translocation after the ATP-dependent function of SecA.</text>
</comment>
<dbReference type="InterPro" id="IPR005791">
    <property type="entry name" value="SecD"/>
</dbReference>
<dbReference type="SUPFAM" id="SSF82866">
    <property type="entry name" value="Multidrug efflux transporter AcrB transmembrane domain"/>
    <property type="match status" value="1"/>
</dbReference>
<dbReference type="NCBIfam" id="TIGR01129">
    <property type="entry name" value="secD"/>
    <property type="match status" value="1"/>
</dbReference>
<dbReference type="Pfam" id="PF07549">
    <property type="entry name" value="Sec_GG"/>
    <property type="match status" value="1"/>
</dbReference>
<evidence type="ECO:0000256" key="2">
    <source>
        <dbReference type="ARBA" id="ARBA00022448"/>
    </source>
</evidence>
<dbReference type="InterPro" id="IPR022646">
    <property type="entry name" value="SecD/SecF_CS"/>
</dbReference>
<evidence type="ECO:0000256" key="8">
    <source>
        <dbReference type="ARBA" id="ARBA00023136"/>
    </source>
</evidence>
<dbReference type="InterPro" id="IPR048631">
    <property type="entry name" value="SecD_1st"/>
</dbReference>
<dbReference type="Gene3D" id="1.20.1640.10">
    <property type="entry name" value="Multidrug efflux transporter AcrB transmembrane domain"/>
    <property type="match status" value="1"/>
</dbReference>
<keyword evidence="5 9" id="KW-0653">Protein transport</keyword>
<dbReference type="NCBIfam" id="TIGR00916">
    <property type="entry name" value="2A0604s01"/>
    <property type="match status" value="1"/>
</dbReference>
<dbReference type="Pfam" id="PF21760">
    <property type="entry name" value="SecD_1st"/>
    <property type="match status" value="1"/>
</dbReference>
<evidence type="ECO:0000313" key="14">
    <source>
        <dbReference type="EMBL" id="MDT0268918.1"/>
    </source>
</evidence>
<feature type="transmembrane region" description="Helical" evidence="9">
    <location>
        <begin position="485"/>
        <end position="509"/>
    </location>
</feature>
<gene>
    <name evidence="9 14" type="primary">secD</name>
    <name evidence="14" type="ORF">RM844_21755</name>
</gene>
<dbReference type="EMBL" id="JAVREO010000013">
    <property type="protein sequence ID" value="MDT0268918.1"/>
    <property type="molecule type" value="Genomic_DNA"/>
</dbReference>
<evidence type="ECO:0000313" key="15">
    <source>
        <dbReference type="Proteomes" id="UP001183410"/>
    </source>
</evidence>
<feature type="region of interest" description="Disordered" evidence="10">
    <location>
        <begin position="630"/>
        <end position="659"/>
    </location>
</feature>
<dbReference type="InterPro" id="IPR022813">
    <property type="entry name" value="SecD/SecF_arch_bac"/>
</dbReference>
<comment type="caution">
    <text evidence="14">The sequence shown here is derived from an EMBL/GenBank/DDBJ whole genome shotgun (WGS) entry which is preliminary data.</text>
</comment>
<name>A0ABU2JVZ4_9ACTN</name>
<feature type="region of interest" description="Disordered" evidence="10">
    <location>
        <begin position="1"/>
        <end position="23"/>
    </location>
</feature>
<feature type="compositionally biased region" description="Acidic residues" evidence="10">
    <location>
        <begin position="246"/>
        <end position="277"/>
    </location>
</feature>
<feature type="transmembrane region" description="Helical" evidence="9">
    <location>
        <begin position="564"/>
        <end position="583"/>
    </location>
</feature>
<dbReference type="Pfam" id="PF02355">
    <property type="entry name" value="SecD_SecF_C"/>
    <property type="match status" value="1"/>
</dbReference>
<dbReference type="InterPro" id="IPR055344">
    <property type="entry name" value="SecD_SecF_C_bact"/>
</dbReference>
<keyword evidence="4 9" id="KW-0812">Transmembrane</keyword>
<comment type="similarity">
    <text evidence="9">Belongs to the SecD/SecF family. SecD subfamily.</text>
</comment>
<dbReference type="RefSeq" id="WP_311669001.1">
    <property type="nucleotide sequence ID" value="NZ_JAVREO010000013.1"/>
</dbReference>
<feature type="domain" description="SecDF P1 head subdomain" evidence="13">
    <location>
        <begin position="333"/>
        <end position="438"/>
    </location>
</feature>
<dbReference type="PANTHER" id="PTHR30081:SF1">
    <property type="entry name" value="PROTEIN TRANSLOCASE SUBUNIT SECD"/>
    <property type="match status" value="1"/>
</dbReference>
<feature type="compositionally biased region" description="Basic and acidic residues" evidence="10">
    <location>
        <begin position="1"/>
        <end position="17"/>
    </location>
</feature>
<feature type="domain" description="Protein translocase subunit SecDF P1" evidence="12">
    <location>
        <begin position="82"/>
        <end position="138"/>
    </location>
</feature>
<keyword evidence="6 9" id="KW-1133">Transmembrane helix</keyword>
<evidence type="ECO:0000256" key="10">
    <source>
        <dbReference type="SAM" id="MobiDB-lite"/>
    </source>
</evidence>
<keyword evidence="3 9" id="KW-1003">Cell membrane</keyword>
<evidence type="ECO:0000256" key="3">
    <source>
        <dbReference type="ARBA" id="ARBA00022475"/>
    </source>
</evidence>
<reference evidence="15" key="1">
    <citation type="submission" date="2023-07" db="EMBL/GenBank/DDBJ databases">
        <title>30 novel species of actinomycetes from the DSMZ collection.</title>
        <authorList>
            <person name="Nouioui I."/>
        </authorList>
    </citation>
    <scope>NUCLEOTIDE SEQUENCE [LARGE SCALE GENOMIC DNA]</scope>
    <source>
        <strain evidence="15">DSM 44915</strain>
    </source>
</reference>
<dbReference type="Pfam" id="PF22599">
    <property type="entry name" value="SecDF_P1_head"/>
    <property type="match status" value="1"/>
</dbReference>
<keyword evidence="15" id="KW-1185">Reference proteome</keyword>
<evidence type="ECO:0000256" key="5">
    <source>
        <dbReference type="ARBA" id="ARBA00022927"/>
    </source>
</evidence>
<keyword evidence="2 9" id="KW-0813">Transport</keyword>
<evidence type="ECO:0000259" key="12">
    <source>
        <dbReference type="Pfam" id="PF21760"/>
    </source>
</evidence>
<feature type="domain" description="Protein export membrane protein SecD/SecF C-terminal" evidence="11">
    <location>
        <begin position="440"/>
        <end position="616"/>
    </location>
</feature>
<evidence type="ECO:0000256" key="9">
    <source>
        <dbReference type="HAMAP-Rule" id="MF_01463"/>
    </source>
</evidence>
<dbReference type="InterPro" id="IPR048634">
    <property type="entry name" value="SecD_SecF_C"/>
</dbReference>
<dbReference type="Gene3D" id="3.30.1360.200">
    <property type="match status" value="1"/>
</dbReference>
<feature type="transmembrane region" description="Helical" evidence="9">
    <location>
        <begin position="458"/>
        <end position="478"/>
    </location>
</feature>
<keyword evidence="7 9" id="KW-0811">Translocation</keyword>
<evidence type="ECO:0000256" key="1">
    <source>
        <dbReference type="ARBA" id="ARBA00004651"/>
    </source>
</evidence>
<dbReference type="InterPro" id="IPR054384">
    <property type="entry name" value="SecDF_P1_head"/>
</dbReference>
<comment type="subunit">
    <text evidence="9">Forms a complex with SecF. Part of the essential Sec protein translocation apparatus which comprises SecA, SecYEG and auxiliary proteins SecDF. Other proteins may also be involved.</text>
</comment>
<evidence type="ECO:0000256" key="6">
    <source>
        <dbReference type="ARBA" id="ARBA00022989"/>
    </source>
</evidence>
<feature type="transmembrane region" description="Helical" evidence="9">
    <location>
        <begin position="589"/>
        <end position="608"/>
    </location>
</feature>
<keyword evidence="8 9" id="KW-0472">Membrane</keyword>
<evidence type="ECO:0000256" key="7">
    <source>
        <dbReference type="ARBA" id="ARBA00023010"/>
    </source>
</evidence>
<evidence type="ECO:0000259" key="13">
    <source>
        <dbReference type="Pfam" id="PF22599"/>
    </source>
</evidence>
<accession>A0ABU2JVZ4</accession>
<dbReference type="HAMAP" id="MF_01463_B">
    <property type="entry name" value="SecD_B"/>
    <property type="match status" value="1"/>
</dbReference>
<evidence type="ECO:0000256" key="4">
    <source>
        <dbReference type="ARBA" id="ARBA00022692"/>
    </source>
</evidence>
<proteinExistence type="inferred from homology"/>
<feature type="region of interest" description="Disordered" evidence="10">
    <location>
        <begin position="142"/>
        <end position="285"/>
    </location>
</feature>